<keyword evidence="2 3" id="KW-0378">Hydrolase</keyword>
<organism evidence="4 5">
    <name type="scientific">Rhodoblastus acidophilus</name>
    <name type="common">Rhodopseudomonas acidophila</name>
    <dbReference type="NCBI Taxonomy" id="1074"/>
    <lineage>
        <taxon>Bacteria</taxon>
        <taxon>Pseudomonadati</taxon>
        <taxon>Pseudomonadota</taxon>
        <taxon>Alphaproteobacteria</taxon>
        <taxon>Hyphomicrobiales</taxon>
        <taxon>Rhodoblastaceae</taxon>
        <taxon>Rhodoblastus</taxon>
    </lineage>
</organism>
<proteinExistence type="inferred from homology"/>
<reference evidence="4 5" key="1">
    <citation type="submission" date="2019-11" db="EMBL/GenBank/DDBJ databases">
        <title>Whole-genome sequence of a Rhodoblastus acidophilus DSM 142.</title>
        <authorList>
            <person name="Kyndt J.A."/>
            <person name="Meyer T.E."/>
        </authorList>
    </citation>
    <scope>NUCLEOTIDE SEQUENCE [LARGE SCALE GENOMIC DNA]</scope>
    <source>
        <strain evidence="4 5">DSM 142</strain>
    </source>
</reference>
<dbReference type="InterPro" id="IPR005659">
    <property type="entry name" value="Chemorcpt_Glu_NH3ase_CheD"/>
</dbReference>
<dbReference type="Proteomes" id="UP000439113">
    <property type="component" value="Unassembled WGS sequence"/>
</dbReference>
<evidence type="ECO:0000256" key="1">
    <source>
        <dbReference type="ARBA" id="ARBA00022500"/>
    </source>
</evidence>
<dbReference type="OrthoDB" id="9807202at2"/>
<dbReference type="PANTHER" id="PTHR35147:SF2">
    <property type="entry name" value="CHEMORECEPTOR GLUTAMINE DEAMIDASE CHED-RELATED"/>
    <property type="match status" value="1"/>
</dbReference>
<dbReference type="InterPro" id="IPR038592">
    <property type="entry name" value="CheD-like_sf"/>
</dbReference>
<evidence type="ECO:0000313" key="5">
    <source>
        <dbReference type="Proteomes" id="UP000439113"/>
    </source>
</evidence>
<protein>
    <recommendedName>
        <fullName evidence="3">Probable chemoreceptor glutamine deamidase CheD</fullName>
        <ecNumber evidence="3">3.5.1.44</ecNumber>
    </recommendedName>
</protein>
<dbReference type="EC" id="3.5.1.44" evidence="3"/>
<dbReference type="SUPFAM" id="SSF64438">
    <property type="entry name" value="CNF1/YfiH-like putative cysteine hydrolases"/>
    <property type="match status" value="1"/>
</dbReference>
<evidence type="ECO:0000256" key="2">
    <source>
        <dbReference type="ARBA" id="ARBA00022801"/>
    </source>
</evidence>
<dbReference type="PANTHER" id="PTHR35147">
    <property type="entry name" value="CHEMORECEPTOR GLUTAMINE DEAMIDASE CHED-RELATED"/>
    <property type="match status" value="1"/>
</dbReference>
<dbReference type="Gene3D" id="3.30.1330.200">
    <property type="match status" value="1"/>
</dbReference>
<dbReference type="InterPro" id="IPR011324">
    <property type="entry name" value="Cytotoxic_necrot_fac-like_cat"/>
</dbReference>
<dbReference type="GO" id="GO:0006935">
    <property type="term" value="P:chemotaxis"/>
    <property type="evidence" value="ECO:0007669"/>
    <property type="project" value="UniProtKB-UniRule"/>
</dbReference>
<evidence type="ECO:0000256" key="3">
    <source>
        <dbReference type="HAMAP-Rule" id="MF_01440"/>
    </source>
</evidence>
<dbReference type="RefSeq" id="WP_155447175.1">
    <property type="nucleotide sequence ID" value="NZ_JAOQNR010000017.1"/>
</dbReference>
<dbReference type="AlphaFoldDB" id="A0A6N8DUH0"/>
<dbReference type="Pfam" id="PF03975">
    <property type="entry name" value="CheD"/>
    <property type="match status" value="1"/>
</dbReference>
<dbReference type="HAMAP" id="MF_01440">
    <property type="entry name" value="CheD"/>
    <property type="match status" value="1"/>
</dbReference>
<gene>
    <name evidence="3" type="primary">cheD</name>
    <name evidence="4" type="ORF">GJ654_15975</name>
</gene>
<dbReference type="EMBL" id="WNKS01000017">
    <property type="protein sequence ID" value="MTV32484.1"/>
    <property type="molecule type" value="Genomic_DNA"/>
</dbReference>
<comment type="function">
    <text evidence="3">Probably deamidates glutamine residues to glutamate on methyl-accepting chemotaxis receptors (MCPs), playing an important role in chemotaxis.</text>
</comment>
<comment type="caution">
    <text evidence="4">The sequence shown here is derived from an EMBL/GenBank/DDBJ whole genome shotgun (WGS) entry which is preliminary data.</text>
</comment>
<keyword evidence="1 3" id="KW-0145">Chemotaxis</keyword>
<comment type="similarity">
    <text evidence="3">Belongs to the CheD family.</text>
</comment>
<dbReference type="GO" id="GO:0050568">
    <property type="term" value="F:protein-glutamine glutaminase activity"/>
    <property type="evidence" value="ECO:0007669"/>
    <property type="project" value="UniProtKB-UniRule"/>
</dbReference>
<accession>A0A6N8DUH0</accession>
<comment type="catalytic activity">
    <reaction evidence="3">
        <text>L-glutaminyl-[protein] + H2O = L-glutamyl-[protein] + NH4(+)</text>
        <dbReference type="Rhea" id="RHEA:16441"/>
        <dbReference type="Rhea" id="RHEA-COMP:10207"/>
        <dbReference type="Rhea" id="RHEA-COMP:10208"/>
        <dbReference type="ChEBI" id="CHEBI:15377"/>
        <dbReference type="ChEBI" id="CHEBI:28938"/>
        <dbReference type="ChEBI" id="CHEBI:29973"/>
        <dbReference type="ChEBI" id="CHEBI:30011"/>
        <dbReference type="EC" id="3.5.1.44"/>
    </reaction>
</comment>
<name>A0A6N8DUH0_RHOAC</name>
<evidence type="ECO:0000313" key="4">
    <source>
        <dbReference type="EMBL" id="MTV32484.1"/>
    </source>
</evidence>
<sequence>MTAAPLKTIAIVQGEHAVSRDPETVFSTVLGSCVAVCLHDPAAGAGGMNHFLLPGEPADLQKRDVERYGVYLMEVLINDLMKLGARRERMRAKVFGGATILRGLGAIGAANAEFAKNFLRHEGIRVVAEDLGGERARRLQFWPVSGRARQLYVASEPRLAAAEAARASTFNTGALPAGDMELFA</sequence>
<dbReference type="CDD" id="cd16352">
    <property type="entry name" value="CheD"/>
    <property type="match status" value="1"/>
</dbReference>